<feature type="chain" id="PRO_5006612010" description="Lipoprotein" evidence="2">
    <location>
        <begin position="29"/>
        <end position="178"/>
    </location>
</feature>
<organism evidence="3 4">
    <name type="scientific">Sphingobium baderi</name>
    <dbReference type="NCBI Taxonomy" id="1332080"/>
    <lineage>
        <taxon>Bacteria</taxon>
        <taxon>Pseudomonadati</taxon>
        <taxon>Pseudomonadota</taxon>
        <taxon>Alphaproteobacteria</taxon>
        <taxon>Sphingomonadales</taxon>
        <taxon>Sphingomonadaceae</taxon>
        <taxon>Sphingobium</taxon>
    </lineage>
</organism>
<proteinExistence type="predicted"/>
<dbReference type="Proteomes" id="UP000056968">
    <property type="component" value="Chromosome"/>
</dbReference>
<dbReference type="PROSITE" id="PS51257">
    <property type="entry name" value="PROKAR_LIPOPROTEIN"/>
    <property type="match status" value="1"/>
</dbReference>
<evidence type="ECO:0000256" key="1">
    <source>
        <dbReference type="SAM" id="MobiDB-lite"/>
    </source>
</evidence>
<dbReference type="KEGG" id="sbd:ATN00_19965"/>
<name>A0A0S3F558_9SPHN</name>
<dbReference type="AlphaFoldDB" id="A0A0S3F558"/>
<gene>
    <name evidence="3" type="ORF">ATN00_19965</name>
</gene>
<dbReference type="STRING" id="1332080.ATN00_19965"/>
<dbReference type="RefSeq" id="WP_062068180.1">
    <property type="nucleotide sequence ID" value="NZ_CP013264.1"/>
</dbReference>
<evidence type="ECO:0000313" key="3">
    <source>
        <dbReference type="EMBL" id="ALR22801.1"/>
    </source>
</evidence>
<accession>A0A0S3F558</accession>
<dbReference type="EMBL" id="CP013264">
    <property type="protein sequence ID" value="ALR22801.1"/>
    <property type="molecule type" value="Genomic_DNA"/>
</dbReference>
<feature type="signal peptide" evidence="2">
    <location>
        <begin position="1"/>
        <end position="28"/>
    </location>
</feature>
<keyword evidence="4" id="KW-1185">Reference proteome</keyword>
<protein>
    <recommendedName>
        <fullName evidence="5">Lipoprotein</fullName>
    </recommendedName>
</protein>
<reference evidence="3 4" key="1">
    <citation type="submission" date="2015-11" db="EMBL/GenBank/DDBJ databases">
        <title>A Two-component Flavoprotein Monooxygenase System MeaXY Responsible for para-Hydroxylation of 2-Methyl-6-ethylaniline and 2,6-Diethylaniline in Sphingobium baderi DE-13.</title>
        <authorList>
            <person name="Cheng M."/>
            <person name="Meng Q."/>
            <person name="Yang Y."/>
            <person name="Chu C."/>
            <person name="Yan X."/>
            <person name="He J."/>
            <person name="Li S."/>
        </authorList>
    </citation>
    <scope>NUCLEOTIDE SEQUENCE [LARGE SCALE GENOMIC DNA]</scope>
    <source>
        <strain evidence="3 4">DE-13</strain>
    </source>
</reference>
<sequence length="178" mass="18267">MRSFPSFAAAAPVLVLLASCVAPPQQSAQPAPPQPLPTPAPDPAPAPASMEWHDRPVAAGNWTYGPEAGGTAARYGSSPAAPLLILRCDPATRRISVTRPGAAQGSMTIRTSYGAMAWPASGASGAAPQTVATRAASDPALDQIAYSRGKFAVEVTGLAPLILPNWAEISRVIEDCRG</sequence>
<evidence type="ECO:0000313" key="4">
    <source>
        <dbReference type="Proteomes" id="UP000056968"/>
    </source>
</evidence>
<feature type="compositionally biased region" description="Pro residues" evidence="1">
    <location>
        <begin position="30"/>
        <end position="46"/>
    </location>
</feature>
<keyword evidence="2" id="KW-0732">Signal</keyword>
<feature type="region of interest" description="Disordered" evidence="1">
    <location>
        <begin position="24"/>
        <end position="51"/>
    </location>
</feature>
<dbReference type="OrthoDB" id="7629232at2"/>
<evidence type="ECO:0000256" key="2">
    <source>
        <dbReference type="SAM" id="SignalP"/>
    </source>
</evidence>
<evidence type="ECO:0008006" key="5">
    <source>
        <dbReference type="Google" id="ProtNLM"/>
    </source>
</evidence>